<accession>A0A2N1JBF4</accession>
<feature type="region of interest" description="Disordered" evidence="1">
    <location>
        <begin position="142"/>
        <end position="163"/>
    </location>
</feature>
<sequence length="221" mass="24574">MRMGEAAHAPSTRGRKRKNPLSSVSSDSANAARVSMPRANGLPGAQGSHKKRPYYNAVFGPEPEEDMADALVDTLDIITPRDLAVARYAQNHAYLEKIFAPNRFDTMQAPASPYKEHDADALKAQLNILASSMEELHKEHKQRRKALNAPEVAQERQDDLEDWQRDAGKGAVLGIGYISARMPQAVAEHFAARRTEAVPHASSAADTFNSVERRRRIHIKW</sequence>
<dbReference type="AlphaFoldDB" id="A0A2N1JBF4"/>
<evidence type="ECO:0000256" key="1">
    <source>
        <dbReference type="SAM" id="MobiDB-lite"/>
    </source>
</evidence>
<feature type="domain" description="SWI/SNF and RSC complexes subunit Ssr4 C-terminal" evidence="2">
    <location>
        <begin position="64"/>
        <end position="100"/>
    </location>
</feature>
<feature type="compositionally biased region" description="Polar residues" evidence="1">
    <location>
        <begin position="20"/>
        <end position="29"/>
    </location>
</feature>
<dbReference type="STRING" id="2020962.A0A2N1JBF4"/>
<proteinExistence type="predicted"/>
<dbReference type="Proteomes" id="UP000232875">
    <property type="component" value="Unassembled WGS sequence"/>
</dbReference>
<keyword evidence="4" id="KW-1185">Reference proteome</keyword>
<dbReference type="EMBL" id="KZ454990">
    <property type="protein sequence ID" value="PKI83877.1"/>
    <property type="molecule type" value="Genomic_DNA"/>
</dbReference>
<feature type="compositionally biased region" description="Basic and acidic residues" evidence="1">
    <location>
        <begin position="153"/>
        <end position="163"/>
    </location>
</feature>
<evidence type="ECO:0000313" key="3">
    <source>
        <dbReference type="EMBL" id="PKI83877.1"/>
    </source>
</evidence>
<dbReference type="OrthoDB" id="5321006at2759"/>
<evidence type="ECO:0000313" key="4">
    <source>
        <dbReference type="Proteomes" id="UP000232875"/>
    </source>
</evidence>
<name>A0A2N1JBF4_9BASI</name>
<dbReference type="Pfam" id="PF20497">
    <property type="entry name" value="SWI-SNF_Ssr4_C"/>
    <property type="match status" value="1"/>
</dbReference>
<protein>
    <recommendedName>
        <fullName evidence="2">SWI/SNF and RSC complexes subunit Ssr4 C-terminal domain-containing protein</fullName>
    </recommendedName>
</protein>
<evidence type="ECO:0000259" key="2">
    <source>
        <dbReference type="Pfam" id="PF20497"/>
    </source>
</evidence>
<organism evidence="3 4">
    <name type="scientific">Malassezia vespertilionis</name>
    <dbReference type="NCBI Taxonomy" id="2020962"/>
    <lineage>
        <taxon>Eukaryota</taxon>
        <taxon>Fungi</taxon>
        <taxon>Dikarya</taxon>
        <taxon>Basidiomycota</taxon>
        <taxon>Ustilaginomycotina</taxon>
        <taxon>Malasseziomycetes</taxon>
        <taxon>Malasseziales</taxon>
        <taxon>Malasseziaceae</taxon>
        <taxon>Malassezia</taxon>
    </lineage>
</organism>
<gene>
    <name evidence="3" type="ORF">MVES_002237</name>
</gene>
<reference evidence="3 4" key="1">
    <citation type="submission" date="2017-10" db="EMBL/GenBank/DDBJ databases">
        <title>A novel species of cold-tolerant Malassezia isolated from bats.</title>
        <authorList>
            <person name="Lorch J.M."/>
            <person name="Palmer J.M."/>
            <person name="Vanderwolf K.J."/>
            <person name="Schmidt K.Z."/>
            <person name="Verant M.L."/>
            <person name="Weller T.J."/>
            <person name="Blehert D.S."/>
        </authorList>
    </citation>
    <scope>NUCLEOTIDE SEQUENCE [LARGE SCALE GENOMIC DNA]</scope>
    <source>
        <strain evidence="3 4">NWHC:44797-103</strain>
    </source>
</reference>
<dbReference type="InterPro" id="IPR046464">
    <property type="entry name" value="SWI-SNF_Ssr4_C"/>
</dbReference>
<feature type="region of interest" description="Disordered" evidence="1">
    <location>
        <begin position="1"/>
        <end position="53"/>
    </location>
</feature>